<accession>A0A6G1C553</accession>
<dbReference type="Proteomes" id="UP000479710">
    <property type="component" value="Unassembled WGS sequence"/>
</dbReference>
<sequence>MEGRPQSVEQKQLGASAVADDKRAFPNAKNGTETQLQGAGASAVADDKSNLPNAKNDGDKRGLPDVAKNNAGSQLQGAGAVMQDKNSWGLVAGEQPPLHDDIAHDGEDAPDADWQQPPCKKSVRKKEPHGL</sequence>
<evidence type="ECO:0000256" key="1">
    <source>
        <dbReference type="SAM" id="MobiDB-lite"/>
    </source>
</evidence>
<proteinExistence type="predicted"/>
<dbReference type="OrthoDB" id="10552533at2759"/>
<evidence type="ECO:0000313" key="3">
    <source>
        <dbReference type="Proteomes" id="UP000479710"/>
    </source>
</evidence>
<feature type="compositionally biased region" description="Basic residues" evidence="1">
    <location>
        <begin position="121"/>
        <end position="131"/>
    </location>
</feature>
<feature type="compositionally biased region" description="Basic and acidic residues" evidence="1">
    <location>
        <begin position="97"/>
        <end position="107"/>
    </location>
</feature>
<feature type="region of interest" description="Disordered" evidence="1">
    <location>
        <begin position="1"/>
        <end position="131"/>
    </location>
</feature>
<evidence type="ECO:0000313" key="2">
    <source>
        <dbReference type="EMBL" id="KAF0894944.1"/>
    </source>
</evidence>
<gene>
    <name evidence="2" type="ORF">E2562_004940</name>
</gene>
<name>A0A6G1C553_9ORYZ</name>
<organism evidence="2 3">
    <name type="scientific">Oryza meyeriana var. granulata</name>
    <dbReference type="NCBI Taxonomy" id="110450"/>
    <lineage>
        <taxon>Eukaryota</taxon>
        <taxon>Viridiplantae</taxon>
        <taxon>Streptophyta</taxon>
        <taxon>Embryophyta</taxon>
        <taxon>Tracheophyta</taxon>
        <taxon>Spermatophyta</taxon>
        <taxon>Magnoliopsida</taxon>
        <taxon>Liliopsida</taxon>
        <taxon>Poales</taxon>
        <taxon>Poaceae</taxon>
        <taxon>BOP clade</taxon>
        <taxon>Oryzoideae</taxon>
        <taxon>Oryzeae</taxon>
        <taxon>Oryzinae</taxon>
        <taxon>Oryza</taxon>
        <taxon>Oryza meyeriana</taxon>
    </lineage>
</organism>
<dbReference type="EMBL" id="SPHZ02000010">
    <property type="protein sequence ID" value="KAF0894944.1"/>
    <property type="molecule type" value="Genomic_DNA"/>
</dbReference>
<dbReference type="AlphaFoldDB" id="A0A6G1C553"/>
<keyword evidence="3" id="KW-1185">Reference proteome</keyword>
<protein>
    <submittedName>
        <fullName evidence="2">Uncharacterized protein</fullName>
    </submittedName>
</protein>
<reference evidence="2 3" key="1">
    <citation type="submission" date="2019-11" db="EMBL/GenBank/DDBJ databases">
        <title>Whole genome sequence of Oryza granulata.</title>
        <authorList>
            <person name="Li W."/>
        </authorList>
    </citation>
    <scope>NUCLEOTIDE SEQUENCE [LARGE SCALE GENOMIC DNA]</scope>
    <source>
        <strain evidence="3">cv. Menghai</strain>
        <tissue evidence="2">Leaf</tissue>
    </source>
</reference>
<comment type="caution">
    <text evidence="2">The sequence shown here is derived from an EMBL/GenBank/DDBJ whole genome shotgun (WGS) entry which is preliminary data.</text>
</comment>